<proteinExistence type="predicted"/>
<name>A0A1D6JKN4_MAIZE</name>
<gene>
    <name evidence="1" type="ORF">ZEAMMB73_Zm00001d027312</name>
</gene>
<dbReference type="EMBL" id="CM007647">
    <property type="protein sequence ID" value="ONL92738.1"/>
    <property type="molecule type" value="Genomic_DNA"/>
</dbReference>
<evidence type="ECO:0000313" key="1">
    <source>
        <dbReference type="EMBL" id="ONL92738.1"/>
    </source>
</evidence>
<organism evidence="1">
    <name type="scientific">Zea mays</name>
    <name type="common">Maize</name>
    <dbReference type="NCBI Taxonomy" id="4577"/>
    <lineage>
        <taxon>Eukaryota</taxon>
        <taxon>Viridiplantae</taxon>
        <taxon>Streptophyta</taxon>
        <taxon>Embryophyta</taxon>
        <taxon>Tracheophyta</taxon>
        <taxon>Spermatophyta</taxon>
        <taxon>Magnoliopsida</taxon>
        <taxon>Liliopsida</taxon>
        <taxon>Poales</taxon>
        <taxon>Poaceae</taxon>
        <taxon>PACMAD clade</taxon>
        <taxon>Panicoideae</taxon>
        <taxon>Andropogonodae</taxon>
        <taxon>Andropogoneae</taxon>
        <taxon>Tripsacinae</taxon>
        <taxon>Zea</taxon>
    </lineage>
</organism>
<accession>A0A1D6JKN4</accession>
<dbReference type="AlphaFoldDB" id="A0A1D6JKN4"/>
<reference evidence="1" key="1">
    <citation type="submission" date="2015-12" db="EMBL/GenBank/DDBJ databases">
        <title>Update maize B73 reference genome by single molecule sequencing technologies.</title>
        <authorList>
            <consortium name="Maize Genome Sequencing Project"/>
            <person name="Ware D."/>
        </authorList>
    </citation>
    <scope>NUCLEOTIDE SEQUENCE [LARGE SCALE GENOMIC DNA]</scope>
    <source>
        <tissue evidence="1">Seedling</tissue>
    </source>
</reference>
<protein>
    <submittedName>
        <fullName evidence="1">Transducin/WD40 repeat-like superfamily protein</fullName>
    </submittedName>
</protein>
<sequence length="130" mass="14744">MARYPFQFVLARQLNATENVALHIKFLLSPCAPSVPKKIVYVVFSFVLNQTLTMFIKKYSTIPSQHTIEKIVAFTISSKCCGESCLTEQIANSKQPLHICGEGLSRFIPPWPRSCGSLRHWVCSFCYNIK</sequence>